<dbReference type="SUPFAM" id="SSF48371">
    <property type="entry name" value="ARM repeat"/>
    <property type="match status" value="2"/>
</dbReference>
<reference evidence="2" key="1">
    <citation type="submission" date="2021-01" db="EMBL/GenBank/DDBJ databases">
        <authorList>
            <person name="Corre E."/>
            <person name="Pelletier E."/>
            <person name="Niang G."/>
            <person name="Scheremetjew M."/>
            <person name="Finn R."/>
            <person name="Kale V."/>
            <person name="Holt S."/>
            <person name="Cochrane G."/>
            <person name="Meng A."/>
            <person name="Brown T."/>
            <person name="Cohen L."/>
        </authorList>
    </citation>
    <scope>NUCLEOTIDE SEQUENCE</scope>
    <source>
        <strain evidence="2">Pop2</strain>
    </source>
</reference>
<gene>
    <name evidence="2" type="ORF">DBRI1063_LOCUS12186</name>
</gene>
<sequence>MLMMENTNSNKLKNNHDNTDNRNEAIPQLNNHDQETFSTTGAPFLLKASDGSDSSSIAVDLIFHPGVLLADILRYAGPDGIAKLRNFPSLRKRMSQLSTQDLKTKIGGFLPYDLNIPLPDYTVAMLRTFLVKHAVMDASSSKSTSSSLLRSRPTLIPLLRKEHSRKKEQLSYIGQLALANSSLASDRSLHNLASSSFLAKERQAGSSSFLTDYDKGHLRIVEAVANNANASSQVLNYIANQEMKRRQRQQSANNNDTSSFSILEAVAKHKNTSPSTLHSLSTYEYENHNITSLIARNPNTSKQTLSTILELQRHRQQYESSSCVHVLSGIATNPNSSKQDLLTLSTHPDAYVRSAVARNIHTPTCILLQLANRRDGDGTDHCFHVKLELAGNTSLPQDQLDALSFDANFAIRVNVARNFNTRVDTLERLALEDDTLDVCLAAMNNPKTKNMNNATLKNCEHLLHNDNNDIEEEGSSRLSFKRRLLIASNSMNPTLLEKLLIVTTDTNIKEEEHYKIKYAIARNIHAPEKALAVILSASSTSSKEDQRIQAAVACNPRLPIHLNIKLSQDMHPHIRTCVAKNVNAPPTILDKLSTDIDTGVRECVAQNHQTSGATLSKMVRTAIKHDENEYYDNNNCALLVTIAQHPNTKPEILSMLSRNKWTIVREAVARNPRLPVFHLKELSLDDQTSVIRELSKNSLVQRVADTLSSQIVV</sequence>
<proteinExistence type="predicted"/>
<feature type="compositionally biased region" description="Polar residues" evidence="1">
    <location>
        <begin position="1"/>
        <end position="12"/>
    </location>
</feature>
<protein>
    <submittedName>
        <fullName evidence="2">Uncharacterized protein</fullName>
    </submittedName>
</protein>
<dbReference type="Gene3D" id="1.25.10.10">
    <property type="entry name" value="Leucine-rich Repeat Variant"/>
    <property type="match status" value="1"/>
</dbReference>
<feature type="region of interest" description="Disordered" evidence="1">
    <location>
        <begin position="1"/>
        <end position="34"/>
    </location>
</feature>
<accession>A0A7S1Z9I0</accession>
<evidence type="ECO:0000313" key="2">
    <source>
        <dbReference type="EMBL" id="CAD9332204.1"/>
    </source>
</evidence>
<dbReference type="EMBL" id="HBGN01019160">
    <property type="protein sequence ID" value="CAD9332204.1"/>
    <property type="molecule type" value="Transcribed_RNA"/>
</dbReference>
<dbReference type="InterPro" id="IPR016024">
    <property type="entry name" value="ARM-type_fold"/>
</dbReference>
<dbReference type="AlphaFoldDB" id="A0A7S1Z9I0"/>
<dbReference type="InterPro" id="IPR011989">
    <property type="entry name" value="ARM-like"/>
</dbReference>
<name>A0A7S1Z9I0_9STRA</name>
<feature type="compositionally biased region" description="Basic and acidic residues" evidence="1">
    <location>
        <begin position="14"/>
        <end position="23"/>
    </location>
</feature>
<evidence type="ECO:0000256" key="1">
    <source>
        <dbReference type="SAM" id="MobiDB-lite"/>
    </source>
</evidence>
<organism evidence="2">
    <name type="scientific">Ditylum brightwellii</name>
    <dbReference type="NCBI Taxonomy" id="49249"/>
    <lineage>
        <taxon>Eukaryota</taxon>
        <taxon>Sar</taxon>
        <taxon>Stramenopiles</taxon>
        <taxon>Ochrophyta</taxon>
        <taxon>Bacillariophyta</taxon>
        <taxon>Mediophyceae</taxon>
        <taxon>Lithodesmiophycidae</taxon>
        <taxon>Lithodesmiales</taxon>
        <taxon>Lithodesmiaceae</taxon>
        <taxon>Ditylum</taxon>
    </lineage>
</organism>